<evidence type="ECO:0000313" key="2">
    <source>
        <dbReference type="EMBL" id="MBC5768921.1"/>
    </source>
</evidence>
<feature type="transmembrane region" description="Helical" evidence="1">
    <location>
        <begin position="137"/>
        <end position="154"/>
    </location>
</feature>
<keyword evidence="1" id="KW-0472">Membrane</keyword>
<feature type="transmembrane region" description="Helical" evidence="1">
    <location>
        <begin position="160"/>
        <end position="182"/>
    </location>
</feature>
<proteinExistence type="predicted"/>
<dbReference type="AlphaFoldDB" id="A0A923S5V7"/>
<reference evidence="2" key="1">
    <citation type="submission" date="2020-08" db="EMBL/GenBank/DDBJ databases">
        <title>Genome public.</title>
        <authorList>
            <person name="Liu C."/>
            <person name="Sun Q."/>
        </authorList>
    </citation>
    <scope>NUCLEOTIDE SEQUENCE</scope>
    <source>
        <strain evidence="2">BX15</strain>
    </source>
</reference>
<keyword evidence="3" id="KW-1185">Reference proteome</keyword>
<evidence type="ECO:0000256" key="1">
    <source>
        <dbReference type="SAM" id="Phobius"/>
    </source>
</evidence>
<dbReference type="EMBL" id="JACOQI010000001">
    <property type="protein sequence ID" value="MBC5768921.1"/>
    <property type="molecule type" value="Genomic_DNA"/>
</dbReference>
<accession>A0A923S5V7</accession>
<organism evidence="2 3">
    <name type="scientific">Dysosmobacter segnis</name>
    <dbReference type="NCBI Taxonomy" id="2763042"/>
    <lineage>
        <taxon>Bacteria</taxon>
        <taxon>Bacillati</taxon>
        <taxon>Bacillota</taxon>
        <taxon>Clostridia</taxon>
        <taxon>Eubacteriales</taxon>
        <taxon>Oscillospiraceae</taxon>
        <taxon>Dysosmobacter</taxon>
    </lineage>
</organism>
<evidence type="ECO:0000313" key="3">
    <source>
        <dbReference type="Proteomes" id="UP000620327"/>
    </source>
</evidence>
<name>A0A923S5V7_9FIRM</name>
<sequence>MAKNPNKKVAPKDEPMNGAMKFFLAGCVAELYLLILRRFYINADSELTRIAWYDHYLWTLAGIGAGVLAVGVIAALVLRGSAKKQKSAWILAAAGAFVGAATALVRLNMATLSFMTIVVPVIMLLGILWALYDRECALALTVLGASLFVLWGVRRYGSSMYVGTTVKICVVIYLVLLAVLAVLTKSGKLNKLLPPKADKLPVYAACGLSALALLASLLGGGISYYAMWALAAVVFALAVYYTVKQL</sequence>
<comment type="caution">
    <text evidence="2">The sequence shown here is derived from an EMBL/GenBank/DDBJ whole genome shotgun (WGS) entry which is preliminary data.</text>
</comment>
<dbReference type="RefSeq" id="WP_187013321.1">
    <property type="nucleotide sequence ID" value="NZ_JACOQI010000001.1"/>
</dbReference>
<keyword evidence="1" id="KW-0812">Transmembrane</keyword>
<keyword evidence="1" id="KW-1133">Transmembrane helix</keyword>
<protein>
    <submittedName>
        <fullName evidence="2">Uncharacterized protein</fullName>
    </submittedName>
</protein>
<feature type="transmembrane region" description="Helical" evidence="1">
    <location>
        <begin position="225"/>
        <end position="243"/>
    </location>
</feature>
<feature type="transmembrane region" description="Helical" evidence="1">
    <location>
        <begin position="89"/>
        <end position="107"/>
    </location>
</feature>
<gene>
    <name evidence="2" type="ORF">H8Z83_00965</name>
</gene>
<feature type="transmembrane region" description="Helical" evidence="1">
    <location>
        <begin position="202"/>
        <end position="219"/>
    </location>
</feature>
<dbReference type="Proteomes" id="UP000620327">
    <property type="component" value="Unassembled WGS sequence"/>
</dbReference>
<feature type="transmembrane region" description="Helical" evidence="1">
    <location>
        <begin position="113"/>
        <end position="132"/>
    </location>
</feature>
<feature type="transmembrane region" description="Helical" evidence="1">
    <location>
        <begin position="56"/>
        <end position="77"/>
    </location>
</feature>
<feature type="transmembrane region" description="Helical" evidence="1">
    <location>
        <begin position="21"/>
        <end position="41"/>
    </location>
</feature>